<gene>
    <name evidence="1" type="ORF">APZ42_014903</name>
</gene>
<comment type="caution">
    <text evidence="1">The sequence shown here is derived from an EMBL/GenBank/DDBJ whole genome shotgun (WGS) entry which is preliminary data.</text>
</comment>
<accession>A0A162P0G5</accession>
<dbReference type="EMBL" id="LRGB01000512">
    <property type="protein sequence ID" value="KZS18414.1"/>
    <property type="molecule type" value="Genomic_DNA"/>
</dbReference>
<sequence length="122" mass="14644">MRTRRSKGNICERESIYCVYRRTVDAKCIGDTQQLDNKRLRMKWKKEKSEPTRDLQHTVKTGKEREAIGLKRHLRFYVVLYMHVQSRSSYINGKYFRPIAQTRLYQQHIVDMYAGAVHVYCI</sequence>
<reference evidence="1 2" key="1">
    <citation type="submission" date="2016-03" db="EMBL/GenBank/DDBJ databases">
        <title>EvidentialGene: Evidence-directed Construction of Genes on Genomes.</title>
        <authorList>
            <person name="Gilbert D.G."/>
            <person name="Choi J.-H."/>
            <person name="Mockaitis K."/>
            <person name="Colbourne J."/>
            <person name="Pfrender M."/>
        </authorList>
    </citation>
    <scope>NUCLEOTIDE SEQUENCE [LARGE SCALE GENOMIC DNA]</scope>
    <source>
        <strain evidence="1 2">Xinb3</strain>
        <tissue evidence="1">Complete organism</tissue>
    </source>
</reference>
<protein>
    <submittedName>
        <fullName evidence="1">Uncharacterized protein</fullName>
    </submittedName>
</protein>
<dbReference type="Proteomes" id="UP000076858">
    <property type="component" value="Unassembled WGS sequence"/>
</dbReference>
<name>A0A162P0G5_9CRUS</name>
<dbReference type="AlphaFoldDB" id="A0A162P0G5"/>
<evidence type="ECO:0000313" key="1">
    <source>
        <dbReference type="EMBL" id="KZS18414.1"/>
    </source>
</evidence>
<organism evidence="1 2">
    <name type="scientific">Daphnia magna</name>
    <dbReference type="NCBI Taxonomy" id="35525"/>
    <lineage>
        <taxon>Eukaryota</taxon>
        <taxon>Metazoa</taxon>
        <taxon>Ecdysozoa</taxon>
        <taxon>Arthropoda</taxon>
        <taxon>Crustacea</taxon>
        <taxon>Branchiopoda</taxon>
        <taxon>Diplostraca</taxon>
        <taxon>Cladocera</taxon>
        <taxon>Anomopoda</taxon>
        <taxon>Daphniidae</taxon>
        <taxon>Daphnia</taxon>
    </lineage>
</organism>
<proteinExistence type="predicted"/>
<keyword evidence="2" id="KW-1185">Reference proteome</keyword>
<evidence type="ECO:0000313" key="2">
    <source>
        <dbReference type="Proteomes" id="UP000076858"/>
    </source>
</evidence>